<proteinExistence type="predicted"/>
<protein>
    <recommendedName>
        <fullName evidence="1">J domain-containing protein</fullName>
    </recommendedName>
</protein>
<gene>
    <name evidence="2" type="ORF">PHATRDRAFT_8239</name>
</gene>
<dbReference type="Gene3D" id="1.10.287.110">
    <property type="entry name" value="DnaJ domain"/>
    <property type="match status" value="1"/>
</dbReference>
<feature type="non-terminal residue" evidence="2">
    <location>
        <position position="1"/>
    </location>
</feature>
<dbReference type="EMBL" id="CM000609">
    <property type="protein sequence ID" value="EEC49293.1"/>
    <property type="molecule type" value="Genomic_DNA"/>
</dbReference>
<evidence type="ECO:0000313" key="2">
    <source>
        <dbReference type="EMBL" id="EEC49293.1"/>
    </source>
</evidence>
<reference evidence="3" key="2">
    <citation type="submission" date="2008-08" db="EMBL/GenBank/DDBJ databases">
        <authorList>
            <consortium name="Diatom Consortium"/>
            <person name="Grigoriev I."/>
            <person name="Grimwood J."/>
            <person name="Kuo A."/>
            <person name="Otillar R.P."/>
            <person name="Salamov A."/>
            <person name="Detter J.C."/>
            <person name="Lindquist E."/>
            <person name="Shapiro H."/>
            <person name="Lucas S."/>
            <person name="Glavina del Rio T."/>
            <person name="Pitluck S."/>
            <person name="Rokhsar D."/>
            <person name="Bowler C."/>
        </authorList>
    </citation>
    <scope>GENOME REANNOTATION</scope>
    <source>
        <strain evidence="3">CCAP 1055/1</strain>
    </source>
</reference>
<keyword evidence="3" id="KW-1185">Reference proteome</keyword>
<dbReference type="GeneID" id="7200125"/>
<dbReference type="InterPro" id="IPR001623">
    <property type="entry name" value="DnaJ_domain"/>
</dbReference>
<evidence type="ECO:0000259" key="1">
    <source>
        <dbReference type="PROSITE" id="PS50076"/>
    </source>
</evidence>
<dbReference type="SMART" id="SM00271">
    <property type="entry name" value="DnaJ"/>
    <property type="match status" value="1"/>
</dbReference>
<sequence>YRVLNVSKDATKNEIRQSYRSLCLKYHPDKNVNRSGAEKRASEERFKQIQKAYALVGDIEARKQYD</sequence>
<dbReference type="PaxDb" id="2850-Phatr8239"/>
<accession>B7FX06</accession>
<dbReference type="Pfam" id="PF00226">
    <property type="entry name" value="DnaJ"/>
    <property type="match status" value="1"/>
</dbReference>
<dbReference type="RefSeq" id="XP_002179470.1">
    <property type="nucleotide sequence ID" value="XM_002179434.1"/>
</dbReference>
<dbReference type="InterPro" id="IPR050817">
    <property type="entry name" value="DjlA_DnaK_co-chaperone"/>
</dbReference>
<dbReference type="eggNOG" id="KOG0713">
    <property type="taxonomic scope" value="Eukaryota"/>
</dbReference>
<dbReference type="OMA" id="KEVQHAY"/>
<reference evidence="2 3" key="1">
    <citation type="journal article" date="2008" name="Nature">
        <title>The Phaeodactylum genome reveals the evolutionary history of diatom genomes.</title>
        <authorList>
            <person name="Bowler C."/>
            <person name="Allen A.E."/>
            <person name="Badger J.H."/>
            <person name="Grimwood J."/>
            <person name="Jabbari K."/>
            <person name="Kuo A."/>
            <person name="Maheswari U."/>
            <person name="Martens C."/>
            <person name="Maumus F."/>
            <person name="Otillar R.P."/>
            <person name="Rayko E."/>
            <person name="Salamov A."/>
            <person name="Vandepoele K."/>
            <person name="Beszteri B."/>
            <person name="Gruber A."/>
            <person name="Heijde M."/>
            <person name="Katinka M."/>
            <person name="Mock T."/>
            <person name="Valentin K."/>
            <person name="Verret F."/>
            <person name="Berges J.A."/>
            <person name="Brownlee C."/>
            <person name="Cadoret J.P."/>
            <person name="Chiovitti A."/>
            <person name="Choi C.J."/>
            <person name="Coesel S."/>
            <person name="De Martino A."/>
            <person name="Detter J.C."/>
            <person name="Durkin C."/>
            <person name="Falciatore A."/>
            <person name="Fournet J."/>
            <person name="Haruta M."/>
            <person name="Huysman M.J."/>
            <person name="Jenkins B.D."/>
            <person name="Jiroutova K."/>
            <person name="Jorgensen R.E."/>
            <person name="Joubert Y."/>
            <person name="Kaplan A."/>
            <person name="Kroger N."/>
            <person name="Kroth P.G."/>
            <person name="La Roche J."/>
            <person name="Lindquist E."/>
            <person name="Lommer M."/>
            <person name="Martin-Jezequel V."/>
            <person name="Lopez P.J."/>
            <person name="Lucas S."/>
            <person name="Mangogna M."/>
            <person name="McGinnis K."/>
            <person name="Medlin L.K."/>
            <person name="Montsant A."/>
            <person name="Oudot-Le Secq M.P."/>
            <person name="Napoli C."/>
            <person name="Obornik M."/>
            <person name="Parker M.S."/>
            <person name="Petit J.L."/>
            <person name="Porcel B.M."/>
            <person name="Poulsen N."/>
            <person name="Robison M."/>
            <person name="Rychlewski L."/>
            <person name="Rynearson T.A."/>
            <person name="Schmutz J."/>
            <person name="Shapiro H."/>
            <person name="Siaut M."/>
            <person name="Stanley M."/>
            <person name="Sussman M.R."/>
            <person name="Taylor A.R."/>
            <person name="Vardi A."/>
            <person name="von Dassow P."/>
            <person name="Vyverman W."/>
            <person name="Willis A."/>
            <person name="Wyrwicz L.S."/>
            <person name="Rokhsar D.S."/>
            <person name="Weissenbach J."/>
            <person name="Armbrust E.V."/>
            <person name="Green B.R."/>
            <person name="Van de Peer Y."/>
            <person name="Grigoriev I.V."/>
        </authorList>
    </citation>
    <scope>NUCLEOTIDE SEQUENCE [LARGE SCALE GENOMIC DNA]</scope>
    <source>
        <strain evidence="2 3">CCAP 1055/1</strain>
    </source>
</reference>
<dbReference type="PROSITE" id="PS50076">
    <property type="entry name" value="DNAJ_2"/>
    <property type="match status" value="1"/>
</dbReference>
<dbReference type="InParanoid" id="B7FX06"/>
<name>B7FX06_PHATC</name>
<dbReference type="PANTHER" id="PTHR24074">
    <property type="entry name" value="CO-CHAPERONE PROTEIN DJLA"/>
    <property type="match status" value="1"/>
</dbReference>
<organism evidence="2 3">
    <name type="scientific">Phaeodactylum tricornutum (strain CCAP 1055/1)</name>
    <dbReference type="NCBI Taxonomy" id="556484"/>
    <lineage>
        <taxon>Eukaryota</taxon>
        <taxon>Sar</taxon>
        <taxon>Stramenopiles</taxon>
        <taxon>Ochrophyta</taxon>
        <taxon>Bacillariophyta</taxon>
        <taxon>Bacillariophyceae</taxon>
        <taxon>Bacillariophycidae</taxon>
        <taxon>Naviculales</taxon>
        <taxon>Phaeodactylaceae</taxon>
        <taxon>Phaeodactylum</taxon>
    </lineage>
</organism>
<dbReference type="CDD" id="cd06257">
    <property type="entry name" value="DnaJ"/>
    <property type="match status" value="1"/>
</dbReference>
<dbReference type="OrthoDB" id="41702at2759"/>
<dbReference type="InterPro" id="IPR036869">
    <property type="entry name" value="J_dom_sf"/>
</dbReference>
<feature type="domain" description="J" evidence="1">
    <location>
        <begin position="1"/>
        <end position="66"/>
    </location>
</feature>
<dbReference type="HOGENOM" id="CLU_017633_18_1_1"/>
<feature type="non-terminal residue" evidence="2">
    <location>
        <position position="66"/>
    </location>
</feature>
<evidence type="ECO:0000313" key="3">
    <source>
        <dbReference type="Proteomes" id="UP000000759"/>
    </source>
</evidence>
<dbReference type="PRINTS" id="PR00625">
    <property type="entry name" value="JDOMAIN"/>
</dbReference>
<dbReference type="SUPFAM" id="SSF46565">
    <property type="entry name" value="Chaperone J-domain"/>
    <property type="match status" value="1"/>
</dbReference>
<dbReference type="STRING" id="556484.B7FX06"/>
<dbReference type="KEGG" id="pti:PHATRDRAFT_8239"/>
<dbReference type="AlphaFoldDB" id="B7FX06"/>
<dbReference type="Proteomes" id="UP000000759">
    <property type="component" value="Chromosome 6"/>
</dbReference>